<dbReference type="Proteomes" id="UP000499080">
    <property type="component" value="Unassembled WGS sequence"/>
</dbReference>
<keyword evidence="2" id="KW-1185">Reference proteome</keyword>
<organism evidence="1 2">
    <name type="scientific">Araneus ventricosus</name>
    <name type="common">Orbweaver spider</name>
    <name type="synonym">Epeira ventricosa</name>
    <dbReference type="NCBI Taxonomy" id="182803"/>
    <lineage>
        <taxon>Eukaryota</taxon>
        <taxon>Metazoa</taxon>
        <taxon>Ecdysozoa</taxon>
        <taxon>Arthropoda</taxon>
        <taxon>Chelicerata</taxon>
        <taxon>Arachnida</taxon>
        <taxon>Araneae</taxon>
        <taxon>Araneomorphae</taxon>
        <taxon>Entelegynae</taxon>
        <taxon>Araneoidea</taxon>
        <taxon>Araneidae</taxon>
        <taxon>Araneus</taxon>
    </lineage>
</organism>
<protein>
    <submittedName>
        <fullName evidence="1">Uncharacterized protein</fullName>
    </submittedName>
</protein>
<accession>A0A4Y2K3J1</accession>
<gene>
    <name evidence="1" type="ORF">AVEN_264449_1</name>
</gene>
<evidence type="ECO:0000313" key="1">
    <source>
        <dbReference type="EMBL" id="GBM97253.1"/>
    </source>
</evidence>
<dbReference type="EMBL" id="BGPR01004218">
    <property type="protein sequence ID" value="GBM97253.1"/>
    <property type="molecule type" value="Genomic_DNA"/>
</dbReference>
<sequence>MQALDFHCLHLSLRVDQTYTMNVSEASRGRSCSKMTNDQFAEDRFEKAREKWDFQSLSSCSWNSTA</sequence>
<proteinExistence type="predicted"/>
<comment type="caution">
    <text evidence="1">The sequence shown here is derived from an EMBL/GenBank/DDBJ whole genome shotgun (WGS) entry which is preliminary data.</text>
</comment>
<reference evidence="1 2" key="1">
    <citation type="journal article" date="2019" name="Sci. Rep.">
        <title>Orb-weaving spider Araneus ventricosus genome elucidates the spidroin gene catalogue.</title>
        <authorList>
            <person name="Kono N."/>
            <person name="Nakamura H."/>
            <person name="Ohtoshi R."/>
            <person name="Moran D.A.P."/>
            <person name="Shinohara A."/>
            <person name="Yoshida Y."/>
            <person name="Fujiwara M."/>
            <person name="Mori M."/>
            <person name="Tomita M."/>
            <person name="Arakawa K."/>
        </authorList>
    </citation>
    <scope>NUCLEOTIDE SEQUENCE [LARGE SCALE GENOMIC DNA]</scope>
</reference>
<dbReference type="AlphaFoldDB" id="A0A4Y2K3J1"/>
<evidence type="ECO:0000313" key="2">
    <source>
        <dbReference type="Proteomes" id="UP000499080"/>
    </source>
</evidence>
<name>A0A4Y2K3J1_ARAVE</name>